<dbReference type="AlphaFoldDB" id="A0A131YFB4"/>
<dbReference type="EMBL" id="GEDV01011946">
    <property type="protein sequence ID" value="JAP76611.1"/>
    <property type="molecule type" value="Transcribed_RNA"/>
</dbReference>
<sequence>MSQNLLLVYTSYQPTTVICCATKNLQYDHPTKPTCTGHCMKRECLRKWQLHTMLVNSPCRTRLQDLVELFEAASAFCFVFFSATTRGGLRLL</sequence>
<evidence type="ECO:0000313" key="1">
    <source>
        <dbReference type="EMBL" id="JAP76611.1"/>
    </source>
</evidence>
<proteinExistence type="predicted"/>
<reference evidence="1" key="1">
    <citation type="journal article" date="2016" name="Ticks Tick Borne Dis.">
        <title>De novo assembly and annotation of the salivary gland transcriptome of Rhipicephalus appendiculatus male and female ticks during blood feeding.</title>
        <authorList>
            <person name="de Castro M.H."/>
            <person name="de Klerk D."/>
            <person name="Pienaar R."/>
            <person name="Latif A.A."/>
            <person name="Rees D.J."/>
            <person name="Mans B.J."/>
        </authorList>
    </citation>
    <scope>NUCLEOTIDE SEQUENCE</scope>
    <source>
        <tissue evidence="1">Salivary glands</tissue>
    </source>
</reference>
<organism evidence="1">
    <name type="scientific">Rhipicephalus appendiculatus</name>
    <name type="common">Brown ear tick</name>
    <dbReference type="NCBI Taxonomy" id="34631"/>
    <lineage>
        <taxon>Eukaryota</taxon>
        <taxon>Metazoa</taxon>
        <taxon>Ecdysozoa</taxon>
        <taxon>Arthropoda</taxon>
        <taxon>Chelicerata</taxon>
        <taxon>Arachnida</taxon>
        <taxon>Acari</taxon>
        <taxon>Parasitiformes</taxon>
        <taxon>Ixodida</taxon>
        <taxon>Ixodoidea</taxon>
        <taxon>Ixodidae</taxon>
        <taxon>Rhipicephalinae</taxon>
        <taxon>Rhipicephalus</taxon>
        <taxon>Rhipicephalus</taxon>
    </lineage>
</organism>
<accession>A0A131YFB4</accession>
<name>A0A131YFB4_RHIAP</name>
<protein>
    <submittedName>
        <fullName evidence="1">Uncharacterized protein</fullName>
    </submittedName>
</protein>